<dbReference type="InterPro" id="IPR011055">
    <property type="entry name" value="Dup_hybrid_motif"/>
</dbReference>
<reference evidence="3" key="2">
    <citation type="submission" date="2020-09" db="EMBL/GenBank/DDBJ databases">
        <authorList>
            <person name="Sun Q."/>
            <person name="Ohkuma M."/>
        </authorList>
    </citation>
    <scope>NUCLEOTIDE SEQUENCE</scope>
    <source>
        <strain evidence="3">JCM 4518</strain>
    </source>
</reference>
<proteinExistence type="predicted"/>
<organism evidence="3 4">
    <name type="scientific">Streptomyces termitum</name>
    <dbReference type="NCBI Taxonomy" id="67368"/>
    <lineage>
        <taxon>Bacteria</taxon>
        <taxon>Bacillati</taxon>
        <taxon>Actinomycetota</taxon>
        <taxon>Actinomycetes</taxon>
        <taxon>Kitasatosporales</taxon>
        <taxon>Streptomycetaceae</taxon>
        <taxon>Streptomyces</taxon>
    </lineage>
</organism>
<gene>
    <name evidence="3" type="ORF">GCM10010305_56490</name>
</gene>
<dbReference type="CDD" id="cd12797">
    <property type="entry name" value="M23_peptidase"/>
    <property type="match status" value="1"/>
</dbReference>
<dbReference type="InterPro" id="IPR050570">
    <property type="entry name" value="Cell_wall_metabolism_enzyme"/>
</dbReference>
<evidence type="ECO:0000313" key="4">
    <source>
        <dbReference type="Proteomes" id="UP000644020"/>
    </source>
</evidence>
<evidence type="ECO:0000313" key="3">
    <source>
        <dbReference type="EMBL" id="GHB05979.1"/>
    </source>
</evidence>
<dbReference type="SUPFAM" id="SSF51261">
    <property type="entry name" value="Duplicated hybrid motif"/>
    <property type="match status" value="1"/>
</dbReference>
<dbReference type="Pfam" id="PF01551">
    <property type="entry name" value="Peptidase_M23"/>
    <property type="match status" value="1"/>
</dbReference>
<name>A0A918WCM0_9ACTN</name>
<dbReference type="PANTHER" id="PTHR21666">
    <property type="entry name" value="PEPTIDASE-RELATED"/>
    <property type="match status" value="1"/>
</dbReference>
<feature type="compositionally biased region" description="Polar residues" evidence="1">
    <location>
        <begin position="333"/>
        <end position="361"/>
    </location>
</feature>
<dbReference type="GO" id="GO:0004222">
    <property type="term" value="F:metalloendopeptidase activity"/>
    <property type="evidence" value="ECO:0007669"/>
    <property type="project" value="TreeGrafter"/>
</dbReference>
<feature type="region of interest" description="Disordered" evidence="1">
    <location>
        <begin position="265"/>
        <end position="388"/>
    </location>
</feature>
<dbReference type="PANTHER" id="PTHR21666:SF270">
    <property type="entry name" value="MUREIN HYDROLASE ACTIVATOR ENVC"/>
    <property type="match status" value="1"/>
</dbReference>
<protein>
    <recommendedName>
        <fullName evidence="2">M23ase beta-sheet core domain-containing protein</fullName>
    </recommendedName>
</protein>
<dbReference type="AlphaFoldDB" id="A0A918WCM0"/>
<reference evidence="3" key="1">
    <citation type="journal article" date="2014" name="Int. J. Syst. Evol. Microbiol.">
        <title>Complete genome sequence of Corynebacterium casei LMG S-19264T (=DSM 44701T), isolated from a smear-ripened cheese.</title>
        <authorList>
            <consortium name="US DOE Joint Genome Institute (JGI-PGF)"/>
            <person name="Walter F."/>
            <person name="Albersmeier A."/>
            <person name="Kalinowski J."/>
            <person name="Ruckert C."/>
        </authorList>
    </citation>
    <scope>NUCLEOTIDE SEQUENCE</scope>
    <source>
        <strain evidence="3">JCM 4518</strain>
    </source>
</reference>
<dbReference type="Gene3D" id="2.70.70.10">
    <property type="entry name" value="Glucose Permease (Domain IIA)"/>
    <property type="match status" value="1"/>
</dbReference>
<comment type="caution">
    <text evidence="3">The sequence shown here is derived from an EMBL/GenBank/DDBJ whole genome shotgun (WGS) entry which is preliminary data.</text>
</comment>
<dbReference type="InterPro" id="IPR016047">
    <property type="entry name" value="M23ase_b-sheet_dom"/>
</dbReference>
<feature type="domain" description="M23ase beta-sheet core" evidence="2">
    <location>
        <begin position="187"/>
        <end position="251"/>
    </location>
</feature>
<evidence type="ECO:0000259" key="2">
    <source>
        <dbReference type="Pfam" id="PF01551"/>
    </source>
</evidence>
<dbReference type="EMBL" id="BMUL01000020">
    <property type="protein sequence ID" value="GHB05979.1"/>
    <property type="molecule type" value="Genomic_DNA"/>
</dbReference>
<dbReference type="Proteomes" id="UP000644020">
    <property type="component" value="Unassembled WGS sequence"/>
</dbReference>
<sequence>MVPTEEKVMVTSPRKVCSVLHRLLWAVFVAQALASLLVDLPYSYAAGWLPAVAAVLLGTGLSLTARRAEAAAVARGPVEVAPPVAGTWSALNSPADRVPSHGTRAYGQAYAIDITAEDPDRPRPAFAWFGPPARRPEAYPAFGAPLFAVADGTVVRAEDRLRDHRARSSLPGLLYLLVVESLVRAVAGVSQVTGNHLVLDLGDGTYALYAHLRRGSLRVRPGDRVAAGQLLAACGNSGNSSEPHVHFQLMDAPDPDTASGIPFTWRGVGVPRGGEVFTAPPPPTEDRPPAQAPTPTEDRAPAQTSTLAEDRAPAQAQAQTSTPTEDRPPASSPPRTETQSQPPAETQSPTPPQTQAEAQSPTPAPEDARPAGRIDRPRRRPGGVVPER</sequence>
<keyword evidence="4" id="KW-1185">Reference proteome</keyword>
<evidence type="ECO:0000256" key="1">
    <source>
        <dbReference type="SAM" id="MobiDB-lite"/>
    </source>
</evidence>
<accession>A0A918WCM0</accession>
<feature type="compositionally biased region" description="Basic and acidic residues" evidence="1">
    <location>
        <begin position="366"/>
        <end position="375"/>
    </location>
</feature>
<feature type="compositionally biased region" description="Low complexity" evidence="1">
    <location>
        <begin position="313"/>
        <end position="323"/>
    </location>
</feature>